<organism evidence="1 2">
    <name type="scientific">Tamaricihabitans halophyticus</name>
    <dbReference type="NCBI Taxonomy" id="1262583"/>
    <lineage>
        <taxon>Bacteria</taxon>
        <taxon>Bacillati</taxon>
        <taxon>Actinomycetota</taxon>
        <taxon>Actinomycetes</taxon>
        <taxon>Pseudonocardiales</taxon>
        <taxon>Pseudonocardiaceae</taxon>
        <taxon>Tamaricihabitans</taxon>
    </lineage>
</organism>
<proteinExistence type="predicted"/>
<dbReference type="Proteomes" id="UP000294911">
    <property type="component" value="Unassembled WGS sequence"/>
</dbReference>
<dbReference type="EMBL" id="SLXQ01000001">
    <property type="protein sequence ID" value="TCP56283.1"/>
    <property type="molecule type" value="Genomic_DNA"/>
</dbReference>
<evidence type="ECO:0000313" key="2">
    <source>
        <dbReference type="Proteomes" id="UP000294911"/>
    </source>
</evidence>
<dbReference type="InterPro" id="IPR025339">
    <property type="entry name" value="DUF4245"/>
</dbReference>
<gene>
    <name evidence="1" type="ORF">EV191_101224</name>
</gene>
<name>A0A4R2R1B0_9PSEU</name>
<sequence length="192" mass="19979">MIFSVLALVAIIGVVVLFTRGCEFSPGGPSIDQGAAPTVNARTELNRMAERVDFPIRQPELPAGWRANSARTTQLGTGAGAPVLAEIGWLTPDGAYLRLVQSEASTEELVDEVAGKAGAGADSEGTVRSGSVGSDDLLWDVYPGKDDQQTWVLKLPEVRVLISGSASGKEFGELADAVEAADDNVAVPSAGR</sequence>
<dbReference type="Pfam" id="PF14030">
    <property type="entry name" value="DUF4245"/>
    <property type="match status" value="1"/>
</dbReference>
<dbReference type="AlphaFoldDB" id="A0A4R2R1B0"/>
<protein>
    <submittedName>
        <fullName evidence="1">Uncharacterized protein DUF4245</fullName>
    </submittedName>
</protein>
<evidence type="ECO:0000313" key="1">
    <source>
        <dbReference type="EMBL" id="TCP56283.1"/>
    </source>
</evidence>
<reference evidence="1 2" key="1">
    <citation type="submission" date="2019-03" db="EMBL/GenBank/DDBJ databases">
        <title>Genomic Encyclopedia of Type Strains, Phase IV (KMG-IV): sequencing the most valuable type-strain genomes for metagenomic binning, comparative biology and taxonomic classification.</title>
        <authorList>
            <person name="Goeker M."/>
        </authorList>
    </citation>
    <scope>NUCLEOTIDE SEQUENCE [LARGE SCALE GENOMIC DNA]</scope>
    <source>
        <strain evidence="1 2">DSM 45765</strain>
    </source>
</reference>
<comment type="caution">
    <text evidence="1">The sequence shown here is derived from an EMBL/GenBank/DDBJ whole genome shotgun (WGS) entry which is preliminary data.</text>
</comment>
<keyword evidence="2" id="KW-1185">Reference proteome</keyword>
<accession>A0A4R2R1B0</accession>